<sequence>MPYRSAILNAIENLRDVETGSPASSIRRYIQDTASDGDSSDHSPSKWNETLFQETLKSLVRQGEILHVNGTNYKFTHGYLARRAETLRARADSIQDHLVKIHSAAAPPVPRLHHDEEGGGVSASASALLATGMKESPKKKTVHAKVKINESKIITVVNPERPRREGEMEVEGVEEEERERRMILVADGETVDHEHGRKKHVKIIPRKVTAKKM</sequence>
<evidence type="ECO:0000259" key="1">
    <source>
        <dbReference type="PROSITE" id="PS51504"/>
    </source>
</evidence>
<dbReference type="Pfam" id="PF00538">
    <property type="entry name" value="Linker_histone"/>
    <property type="match status" value="1"/>
</dbReference>
<evidence type="ECO:0000313" key="2">
    <source>
        <dbReference type="EMBL" id="KAL3786856.1"/>
    </source>
</evidence>
<dbReference type="EMBL" id="JABMIG020000186">
    <property type="protein sequence ID" value="KAL3786856.1"/>
    <property type="molecule type" value="Genomic_DNA"/>
</dbReference>
<reference evidence="2 3" key="1">
    <citation type="journal article" date="2020" name="G3 (Bethesda)">
        <title>Improved Reference Genome for Cyclotella cryptica CCMP332, a Model for Cell Wall Morphogenesis, Salinity Adaptation, and Lipid Production in Diatoms (Bacillariophyta).</title>
        <authorList>
            <person name="Roberts W.R."/>
            <person name="Downey K.M."/>
            <person name="Ruck E.C."/>
            <person name="Traller J.C."/>
            <person name="Alverson A.J."/>
        </authorList>
    </citation>
    <scope>NUCLEOTIDE SEQUENCE [LARGE SCALE GENOMIC DNA]</scope>
    <source>
        <strain evidence="2 3">CCMP332</strain>
    </source>
</reference>
<keyword evidence="3" id="KW-1185">Reference proteome</keyword>
<dbReference type="Proteomes" id="UP001516023">
    <property type="component" value="Unassembled WGS sequence"/>
</dbReference>
<organism evidence="2 3">
    <name type="scientific">Cyclotella cryptica</name>
    <dbReference type="NCBI Taxonomy" id="29204"/>
    <lineage>
        <taxon>Eukaryota</taxon>
        <taxon>Sar</taxon>
        <taxon>Stramenopiles</taxon>
        <taxon>Ochrophyta</taxon>
        <taxon>Bacillariophyta</taxon>
        <taxon>Coscinodiscophyceae</taxon>
        <taxon>Thalassiosirophycidae</taxon>
        <taxon>Stephanodiscales</taxon>
        <taxon>Stephanodiscaceae</taxon>
        <taxon>Cyclotella</taxon>
    </lineage>
</organism>
<dbReference type="PROSITE" id="PS51504">
    <property type="entry name" value="H15"/>
    <property type="match status" value="1"/>
</dbReference>
<protein>
    <recommendedName>
        <fullName evidence="1">H15 domain-containing protein</fullName>
    </recommendedName>
</protein>
<comment type="caution">
    <text evidence="2">The sequence shown here is derived from an EMBL/GenBank/DDBJ whole genome shotgun (WGS) entry which is preliminary data.</text>
</comment>
<gene>
    <name evidence="2" type="ORF">HJC23_013777</name>
</gene>
<dbReference type="Gene3D" id="1.10.10.10">
    <property type="entry name" value="Winged helix-like DNA-binding domain superfamily/Winged helix DNA-binding domain"/>
    <property type="match status" value="1"/>
</dbReference>
<feature type="domain" description="H15" evidence="1">
    <location>
        <begin position="1"/>
        <end position="77"/>
    </location>
</feature>
<dbReference type="InterPro" id="IPR005818">
    <property type="entry name" value="Histone_H1/H5_H15"/>
</dbReference>
<name>A0ABD3PHU1_9STRA</name>
<accession>A0ABD3PHU1</accession>
<proteinExistence type="predicted"/>
<evidence type="ECO:0000313" key="3">
    <source>
        <dbReference type="Proteomes" id="UP001516023"/>
    </source>
</evidence>
<dbReference type="AlphaFoldDB" id="A0ABD3PHU1"/>
<dbReference type="InterPro" id="IPR036388">
    <property type="entry name" value="WH-like_DNA-bd_sf"/>
</dbReference>